<dbReference type="AlphaFoldDB" id="A0A0P0XRG1"/>
<evidence type="ECO:0000313" key="3">
    <source>
        <dbReference type="Proteomes" id="UP000059680"/>
    </source>
</evidence>
<accession>A0A0P0XRG1</accession>
<protein>
    <submittedName>
        <fullName evidence="2">Os10g0113050 protein</fullName>
    </submittedName>
</protein>
<feature type="non-terminal residue" evidence="2">
    <location>
        <position position="243"/>
    </location>
</feature>
<feature type="compositionally biased region" description="Basic and acidic residues" evidence="1">
    <location>
        <begin position="219"/>
        <end position="237"/>
    </location>
</feature>
<reference evidence="3" key="1">
    <citation type="journal article" date="2005" name="Nature">
        <title>The map-based sequence of the rice genome.</title>
        <authorList>
            <consortium name="International rice genome sequencing project (IRGSP)"/>
            <person name="Matsumoto T."/>
            <person name="Wu J."/>
            <person name="Kanamori H."/>
            <person name="Katayose Y."/>
            <person name="Fujisawa M."/>
            <person name="Namiki N."/>
            <person name="Mizuno H."/>
            <person name="Yamamoto K."/>
            <person name="Antonio B.A."/>
            <person name="Baba T."/>
            <person name="Sakata K."/>
            <person name="Nagamura Y."/>
            <person name="Aoki H."/>
            <person name="Arikawa K."/>
            <person name="Arita K."/>
            <person name="Bito T."/>
            <person name="Chiden Y."/>
            <person name="Fujitsuka N."/>
            <person name="Fukunaka R."/>
            <person name="Hamada M."/>
            <person name="Harada C."/>
            <person name="Hayashi A."/>
            <person name="Hijishita S."/>
            <person name="Honda M."/>
            <person name="Hosokawa S."/>
            <person name="Ichikawa Y."/>
            <person name="Idonuma A."/>
            <person name="Iijima M."/>
            <person name="Ikeda M."/>
            <person name="Ikeno M."/>
            <person name="Ito K."/>
            <person name="Ito S."/>
            <person name="Ito T."/>
            <person name="Ito Y."/>
            <person name="Ito Y."/>
            <person name="Iwabuchi A."/>
            <person name="Kamiya K."/>
            <person name="Karasawa W."/>
            <person name="Kurita K."/>
            <person name="Katagiri S."/>
            <person name="Kikuta A."/>
            <person name="Kobayashi H."/>
            <person name="Kobayashi N."/>
            <person name="Machita K."/>
            <person name="Maehara T."/>
            <person name="Masukawa M."/>
            <person name="Mizubayashi T."/>
            <person name="Mukai Y."/>
            <person name="Nagasaki H."/>
            <person name="Nagata Y."/>
            <person name="Naito S."/>
            <person name="Nakashima M."/>
            <person name="Nakama Y."/>
            <person name="Nakamichi Y."/>
            <person name="Nakamura M."/>
            <person name="Meguro A."/>
            <person name="Negishi M."/>
            <person name="Ohta I."/>
            <person name="Ohta T."/>
            <person name="Okamoto M."/>
            <person name="Ono N."/>
            <person name="Saji S."/>
            <person name="Sakaguchi M."/>
            <person name="Sakai K."/>
            <person name="Shibata M."/>
            <person name="Shimokawa T."/>
            <person name="Song J."/>
            <person name="Takazaki Y."/>
            <person name="Terasawa K."/>
            <person name="Tsugane M."/>
            <person name="Tsuji K."/>
            <person name="Ueda S."/>
            <person name="Waki K."/>
            <person name="Yamagata H."/>
            <person name="Yamamoto M."/>
            <person name="Yamamoto S."/>
            <person name="Yamane H."/>
            <person name="Yoshiki S."/>
            <person name="Yoshihara R."/>
            <person name="Yukawa K."/>
            <person name="Zhong H."/>
            <person name="Yano M."/>
            <person name="Yuan Q."/>
            <person name="Ouyang S."/>
            <person name="Liu J."/>
            <person name="Jones K.M."/>
            <person name="Gansberger K."/>
            <person name="Moffat K."/>
            <person name="Hill J."/>
            <person name="Bera J."/>
            <person name="Fadrosh D."/>
            <person name="Jin S."/>
            <person name="Johri S."/>
            <person name="Kim M."/>
            <person name="Overton L."/>
            <person name="Reardon M."/>
            <person name="Tsitrin T."/>
            <person name="Vuong H."/>
            <person name="Weaver B."/>
            <person name="Ciecko A."/>
            <person name="Tallon L."/>
            <person name="Jackson J."/>
            <person name="Pai G."/>
            <person name="Aken S.V."/>
            <person name="Utterback T."/>
            <person name="Reidmuller S."/>
            <person name="Feldblyum T."/>
            <person name="Hsiao J."/>
            <person name="Zismann V."/>
            <person name="Iobst S."/>
            <person name="de Vazeille A.R."/>
            <person name="Buell C.R."/>
            <person name="Ying K."/>
            <person name="Li Y."/>
            <person name="Lu T."/>
            <person name="Huang Y."/>
            <person name="Zhao Q."/>
            <person name="Feng Q."/>
            <person name="Zhang L."/>
            <person name="Zhu J."/>
            <person name="Weng Q."/>
            <person name="Mu J."/>
            <person name="Lu Y."/>
            <person name="Fan D."/>
            <person name="Liu Y."/>
            <person name="Guan J."/>
            <person name="Zhang Y."/>
            <person name="Yu S."/>
            <person name="Liu X."/>
            <person name="Zhang Y."/>
            <person name="Hong G."/>
            <person name="Han B."/>
            <person name="Choisne N."/>
            <person name="Demange N."/>
            <person name="Orjeda G."/>
            <person name="Samain S."/>
            <person name="Cattolico L."/>
            <person name="Pelletier E."/>
            <person name="Couloux A."/>
            <person name="Segurens B."/>
            <person name="Wincker P."/>
            <person name="D'Hont A."/>
            <person name="Scarpelli C."/>
            <person name="Weissenbach J."/>
            <person name="Salanoubat M."/>
            <person name="Quetier F."/>
            <person name="Yu Y."/>
            <person name="Kim H.R."/>
            <person name="Rambo T."/>
            <person name="Currie J."/>
            <person name="Collura K."/>
            <person name="Luo M."/>
            <person name="Yang T."/>
            <person name="Ammiraju J.S.S."/>
            <person name="Engler F."/>
            <person name="Soderlund C."/>
            <person name="Wing R.A."/>
            <person name="Palmer L.E."/>
            <person name="de la Bastide M."/>
            <person name="Spiegel L."/>
            <person name="Nascimento L."/>
            <person name="Zutavern T."/>
            <person name="O'Shaughnessy A."/>
            <person name="Dike S."/>
            <person name="Dedhia N."/>
            <person name="Preston R."/>
            <person name="Balija V."/>
            <person name="McCombie W.R."/>
            <person name="Chow T."/>
            <person name="Chen H."/>
            <person name="Chung M."/>
            <person name="Chen C."/>
            <person name="Shaw J."/>
            <person name="Wu H."/>
            <person name="Hsiao K."/>
            <person name="Chao Y."/>
            <person name="Chu M."/>
            <person name="Cheng C."/>
            <person name="Hour A."/>
            <person name="Lee P."/>
            <person name="Lin S."/>
            <person name="Lin Y."/>
            <person name="Liou J."/>
            <person name="Liu S."/>
            <person name="Hsing Y."/>
            <person name="Raghuvanshi S."/>
            <person name="Mohanty A."/>
            <person name="Bharti A.K."/>
            <person name="Gaur A."/>
            <person name="Gupta V."/>
            <person name="Kumar D."/>
            <person name="Ravi V."/>
            <person name="Vij S."/>
            <person name="Kapur A."/>
            <person name="Khurana P."/>
            <person name="Khurana P."/>
            <person name="Khurana J.P."/>
            <person name="Tyagi A.K."/>
            <person name="Gaikwad K."/>
            <person name="Singh A."/>
            <person name="Dalal V."/>
            <person name="Srivastava S."/>
            <person name="Dixit A."/>
            <person name="Pal A.K."/>
            <person name="Ghazi I.A."/>
            <person name="Yadav M."/>
            <person name="Pandit A."/>
            <person name="Bhargava A."/>
            <person name="Sureshbabu K."/>
            <person name="Batra K."/>
            <person name="Sharma T.R."/>
            <person name="Mohapatra T."/>
            <person name="Singh N.K."/>
            <person name="Messing J."/>
            <person name="Nelson A.B."/>
            <person name="Fuks G."/>
            <person name="Kavchok S."/>
            <person name="Keizer G."/>
            <person name="Linton E."/>
            <person name="Llaca V."/>
            <person name="Song R."/>
            <person name="Tanyolac B."/>
            <person name="Young S."/>
            <person name="Ho-Il K."/>
            <person name="Hahn J.H."/>
            <person name="Sangsakoo G."/>
            <person name="Vanavichit A."/>
            <person name="de Mattos Luiz.A.T."/>
            <person name="Zimmer P.D."/>
            <person name="Malone G."/>
            <person name="Dellagostin O."/>
            <person name="de Oliveira A.C."/>
            <person name="Bevan M."/>
            <person name="Bancroft I."/>
            <person name="Minx P."/>
            <person name="Cordum H."/>
            <person name="Wilson R."/>
            <person name="Cheng Z."/>
            <person name="Jin W."/>
            <person name="Jiang J."/>
            <person name="Leong S.A."/>
            <person name="Iwama H."/>
            <person name="Gojobori T."/>
            <person name="Itoh T."/>
            <person name="Niimura Y."/>
            <person name="Fujii Y."/>
            <person name="Habara T."/>
            <person name="Sakai H."/>
            <person name="Sato Y."/>
            <person name="Wilson G."/>
            <person name="Kumar K."/>
            <person name="McCouch S."/>
            <person name="Juretic N."/>
            <person name="Hoen D."/>
            <person name="Wright S."/>
            <person name="Bruskiewich R."/>
            <person name="Bureau T."/>
            <person name="Miyao A."/>
            <person name="Hirochika H."/>
            <person name="Nishikawa T."/>
            <person name="Kadowaki K."/>
            <person name="Sugiura M."/>
            <person name="Burr B."/>
            <person name="Sasaki T."/>
        </authorList>
    </citation>
    <scope>NUCLEOTIDE SEQUENCE [LARGE SCALE GENOMIC DNA]</scope>
    <source>
        <strain evidence="3">cv. Nipponbare</strain>
    </source>
</reference>
<organism evidence="2 3">
    <name type="scientific">Oryza sativa subsp. japonica</name>
    <name type="common">Rice</name>
    <dbReference type="NCBI Taxonomy" id="39947"/>
    <lineage>
        <taxon>Eukaryota</taxon>
        <taxon>Viridiplantae</taxon>
        <taxon>Streptophyta</taxon>
        <taxon>Embryophyta</taxon>
        <taxon>Tracheophyta</taxon>
        <taxon>Spermatophyta</taxon>
        <taxon>Magnoliopsida</taxon>
        <taxon>Liliopsida</taxon>
        <taxon>Poales</taxon>
        <taxon>Poaceae</taxon>
        <taxon>BOP clade</taxon>
        <taxon>Oryzoideae</taxon>
        <taxon>Oryzeae</taxon>
        <taxon>Oryzinae</taxon>
        <taxon>Oryza</taxon>
        <taxon>Oryza sativa</taxon>
    </lineage>
</organism>
<dbReference type="Proteomes" id="UP000059680">
    <property type="component" value="Chromosome 10"/>
</dbReference>
<reference evidence="2 3" key="2">
    <citation type="journal article" date="2013" name="Plant Cell Physiol.">
        <title>Rice Annotation Project Database (RAP-DB): an integrative and interactive database for rice genomics.</title>
        <authorList>
            <person name="Sakai H."/>
            <person name="Lee S.S."/>
            <person name="Tanaka T."/>
            <person name="Numa H."/>
            <person name="Kim J."/>
            <person name="Kawahara Y."/>
            <person name="Wakimoto H."/>
            <person name="Yang C.C."/>
            <person name="Iwamoto M."/>
            <person name="Abe T."/>
            <person name="Yamada Y."/>
            <person name="Muto A."/>
            <person name="Inokuchi H."/>
            <person name="Ikemura T."/>
            <person name="Matsumoto T."/>
            <person name="Sasaki T."/>
            <person name="Itoh T."/>
        </authorList>
    </citation>
    <scope>NUCLEOTIDE SEQUENCE [LARGE SCALE GENOMIC DNA]</scope>
    <source>
        <strain evidence="3">cv. Nipponbare</strain>
    </source>
</reference>
<dbReference type="InParanoid" id="A0A0P0XRG1"/>
<dbReference type="PaxDb" id="39947-A0A0P0XRG1"/>
<evidence type="ECO:0000313" key="2">
    <source>
        <dbReference type="EMBL" id="BAT09644.1"/>
    </source>
</evidence>
<proteinExistence type="predicted"/>
<evidence type="ECO:0000256" key="1">
    <source>
        <dbReference type="SAM" id="MobiDB-lite"/>
    </source>
</evidence>
<reference evidence="2 3" key="3">
    <citation type="journal article" date="2013" name="Rice">
        <title>Improvement of the Oryza sativa Nipponbare reference genome using next generation sequence and optical map data.</title>
        <authorList>
            <person name="Kawahara Y."/>
            <person name="de la Bastide M."/>
            <person name="Hamilton J.P."/>
            <person name="Kanamori H."/>
            <person name="McCombie W.R."/>
            <person name="Ouyang S."/>
            <person name="Schwartz D.C."/>
            <person name="Tanaka T."/>
            <person name="Wu J."/>
            <person name="Zhou S."/>
            <person name="Childs K.L."/>
            <person name="Davidson R.M."/>
            <person name="Lin H."/>
            <person name="Quesada-Ocampo L."/>
            <person name="Vaillancourt B."/>
            <person name="Sakai H."/>
            <person name="Lee S.S."/>
            <person name="Kim J."/>
            <person name="Numa H."/>
            <person name="Itoh T."/>
            <person name="Buell C.R."/>
            <person name="Matsumoto T."/>
        </authorList>
    </citation>
    <scope>NUCLEOTIDE SEQUENCE [LARGE SCALE GENOMIC DNA]</scope>
    <source>
        <strain evidence="3">cv. Nipponbare</strain>
    </source>
</reference>
<keyword evidence="3" id="KW-1185">Reference proteome</keyword>
<feature type="region of interest" description="Disordered" evidence="1">
    <location>
        <begin position="212"/>
        <end position="243"/>
    </location>
</feature>
<dbReference type="EMBL" id="AP014966">
    <property type="protein sequence ID" value="BAT09644.1"/>
    <property type="molecule type" value="Genomic_DNA"/>
</dbReference>
<name>A0A0P0XRG1_ORYSJ</name>
<feature type="non-terminal residue" evidence="2">
    <location>
        <position position="1"/>
    </location>
</feature>
<gene>
    <name evidence="2" type="ordered locus">Os10g0113050</name>
    <name evidence="2" type="ORF">OSNPB_100113050</name>
</gene>
<sequence>LSKRLALGSGDLLQDAGVHHGGAAPRRALRPQRRVPAQLHPLPPAHLPQRPLLPHRVHLHLVHRRPHGGERQQLLQLLGGEVADADGAREAQAVALLHAAPHALHVERRQDHLLGEREVVVARREAHRPVDKEQVDVVHPEVAERLPRRRHDAAGVQVAAPDLGGDEHVGAGGDEATPDGLRDCLADAALGGVNPGRVEVAVAELDGAEHGGGGVLRGGEGERRRAHADARHGLDKLARRHLR</sequence>